<reference evidence="1" key="1">
    <citation type="submission" date="2020-11" db="EMBL/GenBank/DDBJ databases">
        <authorList>
            <person name="Tran Van P."/>
        </authorList>
    </citation>
    <scope>NUCLEOTIDE SEQUENCE</scope>
</reference>
<dbReference type="OrthoDB" id="10253878at2759"/>
<accession>A0A7R9AAF2</accession>
<organism evidence="1">
    <name type="scientific">Darwinula stevensoni</name>
    <dbReference type="NCBI Taxonomy" id="69355"/>
    <lineage>
        <taxon>Eukaryota</taxon>
        <taxon>Metazoa</taxon>
        <taxon>Ecdysozoa</taxon>
        <taxon>Arthropoda</taxon>
        <taxon>Crustacea</taxon>
        <taxon>Oligostraca</taxon>
        <taxon>Ostracoda</taxon>
        <taxon>Podocopa</taxon>
        <taxon>Podocopida</taxon>
        <taxon>Darwinulocopina</taxon>
        <taxon>Darwinuloidea</taxon>
        <taxon>Darwinulidae</taxon>
        <taxon>Darwinula</taxon>
    </lineage>
</organism>
<dbReference type="AlphaFoldDB" id="A0A7R9AAF2"/>
<protein>
    <submittedName>
        <fullName evidence="1">Uncharacterized protein</fullName>
    </submittedName>
</protein>
<dbReference type="EMBL" id="LR902329">
    <property type="protein sequence ID" value="CAD7250358.1"/>
    <property type="molecule type" value="Genomic_DNA"/>
</dbReference>
<dbReference type="InterPro" id="IPR007303">
    <property type="entry name" value="TIP41-like"/>
</dbReference>
<gene>
    <name evidence="1" type="ORF">DSTB1V02_LOCUS10137</name>
</gene>
<keyword evidence="2" id="KW-1185">Reference proteome</keyword>
<proteinExistence type="predicted"/>
<sequence>MGQFHYKVVIFWAIANHCLAPEAIIRANGIINKHKSGLFVHGTFGTVFEDHIIIPTPTHTKISLVPTRAQAWHERIPTQDGFCADAIPLQMLSAGIDGHLSRLSKLQLCVGGEITRRVLFRQGTEISLSFALPASCRLEGWASGSRHLLQSQQLVNGFLDLRRAIGWDSDNEKYTENAIKRSSESQTDTSRRPEEEDILKFENPVKFAVTTYTSKSTGCIYLLNQQEVESETNEKITRENNYAHHCGSPAEFEDELELPQWPEMLFADNFLLLSHESGVALDFNPLDALKTVNAKDPPLGLHVASAGKWREARHPPSGGHQDLGKLLEVLLAGSERRLSRRSFEKWKVGRGE</sequence>
<dbReference type="Pfam" id="PF04176">
    <property type="entry name" value="TIP41"/>
    <property type="match status" value="1"/>
</dbReference>
<dbReference type="EMBL" id="CAJPEV010002812">
    <property type="protein sequence ID" value="CAG0898107.1"/>
    <property type="molecule type" value="Genomic_DNA"/>
</dbReference>
<dbReference type="Proteomes" id="UP000677054">
    <property type="component" value="Unassembled WGS sequence"/>
</dbReference>
<evidence type="ECO:0000313" key="2">
    <source>
        <dbReference type="Proteomes" id="UP000677054"/>
    </source>
</evidence>
<name>A0A7R9AAF2_9CRUS</name>
<evidence type="ECO:0000313" key="1">
    <source>
        <dbReference type="EMBL" id="CAD7250358.1"/>
    </source>
</evidence>